<dbReference type="EC" id="3.4.19.12" evidence="11 15"/>
<dbReference type="PIRSF" id="PIRSF016308">
    <property type="entry name" value="UBP"/>
    <property type="match status" value="1"/>
</dbReference>
<evidence type="ECO:0000256" key="6">
    <source>
        <dbReference type="ARBA" id="ARBA00022771"/>
    </source>
</evidence>
<dbReference type="SMART" id="SM00290">
    <property type="entry name" value="ZnF_UBP"/>
    <property type="match status" value="1"/>
</dbReference>
<dbReference type="Gene3D" id="1.10.8.10">
    <property type="entry name" value="DNA helicase RuvA subunit, C-terminal domain"/>
    <property type="match status" value="1"/>
</dbReference>
<dbReference type="InterPro" id="IPR001394">
    <property type="entry name" value="Peptidase_C19_UCH"/>
</dbReference>
<dbReference type="InterPro" id="IPR016652">
    <property type="entry name" value="Ubiquitinyl_hydrolase"/>
</dbReference>
<evidence type="ECO:0000259" key="18">
    <source>
        <dbReference type="PROSITE" id="PS50271"/>
    </source>
</evidence>
<evidence type="ECO:0000256" key="13">
    <source>
        <dbReference type="PIRSR" id="PIRSR016308-3"/>
    </source>
</evidence>
<feature type="domain" description="USP" evidence="17">
    <location>
        <begin position="308"/>
        <end position="841"/>
    </location>
</feature>
<evidence type="ECO:0000256" key="15">
    <source>
        <dbReference type="RuleBase" id="RU366025"/>
    </source>
</evidence>
<comment type="catalytic activity">
    <reaction evidence="1 11 15">
        <text>Thiol-dependent hydrolysis of ester, thioester, amide, peptide and isopeptide bonds formed by the C-terminal Gly of ubiquitin (a 76-residue protein attached to proteins as an intracellular targeting signal).</text>
        <dbReference type="EC" id="3.4.19.12"/>
    </reaction>
</comment>
<feature type="binding site" evidence="13">
    <location>
        <position position="183"/>
    </location>
    <ligand>
        <name>Zn(2+)</name>
        <dbReference type="ChEBI" id="CHEBI:29105"/>
    </ligand>
</feature>
<evidence type="ECO:0000259" key="17">
    <source>
        <dbReference type="PROSITE" id="PS50235"/>
    </source>
</evidence>
<dbReference type="FunFam" id="3.30.40.10:FF:000026">
    <property type="entry name" value="Ubiquitin carboxyl-terminal hydrolase"/>
    <property type="match status" value="1"/>
</dbReference>
<feature type="active site" description="Nucleophile" evidence="12">
    <location>
        <position position="317"/>
    </location>
</feature>
<evidence type="ECO:0000256" key="12">
    <source>
        <dbReference type="PIRSR" id="PIRSR016308-1"/>
    </source>
</evidence>
<dbReference type="PROSITE" id="PS50271">
    <property type="entry name" value="ZF_UBP"/>
    <property type="match status" value="1"/>
</dbReference>
<protein>
    <recommendedName>
        <fullName evidence="11 15">Ubiquitin carboxyl-terminal hydrolase</fullName>
        <ecNumber evidence="11 15">3.4.19.12</ecNumber>
    </recommendedName>
</protein>
<dbReference type="PROSITE" id="PS50030">
    <property type="entry name" value="UBA"/>
    <property type="match status" value="2"/>
</dbReference>
<feature type="binding site" evidence="13">
    <location>
        <position position="213"/>
    </location>
    <ligand>
        <name>Zn(2+)</name>
        <dbReference type="ChEBI" id="CHEBI:29105"/>
    </ligand>
</feature>
<name>A0AA88RCK5_9ASTE</name>
<keyword evidence="5" id="KW-0677">Repeat</keyword>
<dbReference type="CDD" id="cd02658">
    <property type="entry name" value="Peptidase_C19B"/>
    <property type="match status" value="1"/>
</dbReference>
<evidence type="ECO:0000256" key="5">
    <source>
        <dbReference type="ARBA" id="ARBA00022737"/>
    </source>
</evidence>
<dbReference type="GO" id="GO:0008270">
    <property type="term" value="F:zinc ion binding"/>
    <property type="evidence" value="ECO:0007669"/>
    <property type="project" value="UniProtKB-UniRule"/>
</dbReference>
<feature type="active site" description="Proton acceptor" evidence="12">
    <location>
        <position position="803"/>
    </location>
</feature>
<evidence type="ECO:0000256" key="2">
    <source>
        <dbReference type="ARBA" id="ARBA00009085"/>
    </source>
</evidence>
<dbReference type="FunFam" id="3.30.40.10:FF:000371">
    <property type="entry name" value="Ubiquitin carboxyl-terminal hydrolase"/>
    <property type="match status" value="1"/>
</dbReference>
<dbReference type="FunFam" id="1.10.8.10:FF:000086">
    <property type="entry name" value="Ubiquitin carboxyl-terminal hydrolase"/>
    <property type="match status" value="1"/>
</dbReference>
<evidence type="ECO:0000256" key="11">
    <source>
        <dbReference type="PIRNR" id="PIRNR016308"/>
    </source>
</evidence>
<evidence type="ECO:0000256" key="10">
    <source>
        <dbReference type="ARBA" id="ARBA00022833"/>
    </source>
</evidence>
<comment type="caution">
    <text evidence="19">The sequence shown here is derived from an EMBL/GenBank/DDBJ whole genome shotgun (WGS) entry which is preliminary data.</text>
</comment>
<dbReference type="SUPFAM" id="SSF46934">
    <property type="entry name" value="UBA-like"/>
    <property type="match status" value="1"/>
</dbReference>
<reference evidence="19" key="1">
    <citation type="submission" date="2022-12" db="EMBL/GenBank/DDBJ databases">
        <title>Draft genome assemblies for two species of Escallonia (Escalloniales).</title>
        <authorList>
            <person name="Chanderbali A."/>
            <person name="Dervinis C."/>
            <person name="Anghel I."/>
            <person name="Soltis D."/>
            <person name="Soltis P."/>
            <person name="Zapata F."/>
        </authorList>
    </citation>
    <scope>NUCLEOTIDE SEQUENCE</scope>
    <source>
        <strain evidence="19">UCBG92.1500</strain>
        <tissue evidence="19">Leaf</tissue>
    </source>
</reference>
<keyword evidence="6 14" id="KW-0863">Zinc-finger</keyword>
<dbReference type="InterPro" id="IPR009060">
    <property type="entry name" value="UBA-like_sf"/>
</dbReference>
<dbReference type="Gene3D" id="3.30.40.10">
    <property type="entry name" value="Zinc/RING finger domain, C3HC4 (zinc finger)"/>
    <property type="match status" value="2"/>
</dbReference>
<dbReference type="PANTHER" id="PTHR21646:SF10">
    <property type="entry name" value="UBIQUITIN CARBOXYL-TERMINAL HYDROLASE 14"/>
    <property type="match status" value="1"/>
</dbReference>
<keyword evidence="3 11" id="KW-0645">Protease</keyword>
<dbReference type="PROSITE" id="PS00972">
    <property type="entry name" value="USP_1"/>
    <property type="match status" value="1"/>
</dbReference>
<dbReference type="GO" id="GO:0004843">
    <property type="term" value="F:cysteine-type deubiquitinase activity"/>
    <property type="evidence" value="ECO:0007669"/>
    <property type="project" value="UniProtKB-UniRule"/>
</dbReference>
<dbReference type="InterPro" id="IPR015940">
    <property type="entry name" value="UBA"/>
</dbReference>
<dbReference type="Proteomes" id="UP001187471">
    <property type="component" value="Unassembled WGS sequence"/>
</dbReference>
<dbReference type="PROSITE" id="PS00973">
    <property type="entry name" value="USP_2"/>
    <property type="match status" value="1"/>
</dbReference>
<evidence type="ECO:0000256" key="3">
    <source>
        <dbReference type="ARBA" id="ARBA00022670"/>
    </source>
</evidence>
<feature type="binding site" evidence="13">
    <location>
        <position position="200"/>
    </location>
    <ligand>
        <name>Zn(2+)</name>
        <dbReference type="ChEBI" id="CHEBI:29105"/>
    </ligand>
</feature>
<dbReference type="Pfam" id="PF00443">
    <property type="entry name" value="UCH"/>
    <property type="match status" value="1"/>
</dbReference>
<keyword evidence="9 11" id="KW-0788">Thiol protease</keyword>
<comment type="similarity">
    <text evidence="2 11 15">Belongs to the peptidase C19 family.</text>
</comment>
<feature type="binding site" evidence="13">
    <location>
        <position position="180"/>
    </location>
    <ligand>
        <name>Zn(2+)</name>
        <dbReference type="ChEBI" id="CHEBI:29105"/>
    </ligand>
</feature>
<feature type="domain" description="UBP-type" evidence="18">
    <location>
        <begin position="156"/>
        <end position="266"/>
    </location>
</feature>
<dbReference type="Pfam" id="PF02148">
    <property type="entry name" value="zf-UBP"/>
    <property type="match status" value="1"/>
</dbReference>
<keyword evidence="20" id="KW-1185">Reference proteome</keyword>
<evidence type="ECO:0000256" key="7">
    <source>
        <dbReference type="ARBA" id="ARBA00022786"/>
    </source>
</evidence>
<dbReference type="Gene3D" id="3.90.70.10">
    <property type="entry name" value="Cysteine proteinases"/>
    <property type="match status" value="2"/>
</dbReference>
<dbReference type="PANTHER" id="PTHR21646">
    <property type="entry name" value="UBIQUITIN CARBOXYL-TERMINAL HYDROLASE"/>
    <property type="match status" value="1"/>
</dbReference>
<evidence type="ECO:0000259" key="16">
    <source>
        <dbReference type="PROSITE" id="PS50030"/>
    </source>
</evidence>
<dbReference type="Pfam" id="PF00627">
    <property type="entry name" value="UBA"/>
    <property type="match status" value="2"/>
</dbReference>
<dbReference type="AlphaFoldDB" id="A0AA88RCK5"/>
<proteinExistence type="inferred from homology"/>
<keyword evidence="7 11" id="KW-0833">Ubl conjugation pathway</keyword>
<evidence type="ECO:0000256" key="4">
    <source>
        <dbReference type="ARBA" id="ARBA00022723"/>
    </source>
</evidence>
<dbReference type="InterPro" id="IPR013083">
    <property type="entry name" value="Znf_RING/FYVE/PHD"/>
</dbReference>
<evidence type="ECO:0000256" key="1">
    <source>
        <dbReference type="ARBA" id="ARBA00000707"/>
    </source>
</evidence>
<evidence type="ECO:0000313" key="20">
    <source>
        <dbReference type="Proteomes" id="UP001187471"/>
    </source>
</evidence>
<feature type="domain" description="UBA" evidence="16">
    <location>
        <begin position="717"/>
        <end position="757"/>
    </location>
</feature>
<evidence type="ECO:0000256" key="8">
    <source>
        <dbReference type="ARBA" id="ARBA00022801"/>
    </source>
</evidence>
<dbReference type="GO" id="GO:0016579">
    <property type="term" value="P:protein deubiquitination"/>
    <property type="evidence" value="ECO:0007669"/>
    <property type="project" value="InterPro"/>
</dbReference>
<dbReference type="EMBL" id="JAVXUO010001214">
    <property type="protein sequence ID" value="KAK2984732.1"/>
    <property type="molecule type" value="Genomic_DNA"/>
</dbReference>
<keyword evidence="10 11" id="KW-0862">Zinc</keyword>
<evidence type="ECO:0000313" key="19">
    <source>
        <dbReference type="EMBL" id="KAK2984732.1"/>
    </source>
</evidence>
<dbReference type="InterPro" id="IPR041432">
    <property type="entry name" value="UBP13_Znf-UBP_var"/>
</dbReference>
<gene>
    <name evidence="19" type="ORF">RJ640_004557</name>
</gene>
<sequence length="843" mass="94444">MELLRSNLSRVRIPEPTNRIYKQECCITFDTPKSEGGLFVDMNTFLAFGKDCVEWNFQKTGNPVYLHIKQTKKAVPEDRPSKKPTLLAIGMEGGFDNNEPEYEETYSIVMLPIYATFPFPSVELPEKVRLAADAILLAEGAERKEQVASWTADKKKISEYALTLQQIDNGVVVPPSGWKCVKCDKTENLWLNLTDGMILCGRKNWDGSGGNNHAIEHFNETGYPLAAKLGTITADLEGADVFSYPEDESVLDPLLPQHLAYFGIDFSSLQKTEMTTAERELDQNTNFDWNRIQESGEQVEPLFGPGYTGLVNLGNSCYLAATMQVVFSTHSFCSRYYINQSLKTAFDSAPADPTVDLNMQLFLLFLAEPNLPMACFPVNTRFRMWRLVSVCKVRGCTMESFHGGIDGNDGVGNGTSNVIRVAGHWWLKVLLKQEGIPPRMFKAVIAASHPEFSTMRQQDALEFFLHFIDQVERTSGGKPEMDPSRSFKFGIEERLECPSGKVAYNRRHDYILSLNVPVHKAINKEEIEDFERMKAEKKAEGTEAFADEILRPRVRLMDCLDSFSAQEEVYDFYSTALKAKTTAIKTAGLTSFPDYMVFHMRKFVMEEGWVPKKLDVYIDVPDIIDISNMRSKGHQPGEELLPEAATESEAEPYKVLADEGIVCQLVSMGFNYLHCQKAAINTSNAGVEEAMNWLLSHMDDPDIDAPISREVQSDEVLVDPSRVDTLVSFGFEEEIARKALKASGGDIEKATDWIFSSNASGPSDMDATSSTTAGVDDALPDGSGRYRLIGLVSHIGTSTQCGHYVAHVYKDGRWAIYNDEKVGVSKNPPKDMGYLYFFERLDR</sequence>
<keyword evidence="8 11" id="KW-0378">Hydrolase</keyword>
<keyword evidence="4 11" id="KW-0479">Metal-binding</keyword>
<dbReference type="InterPro" id="IPR018200">
    <property type="entry name" value="USP_CS"/>
</dbReference>
<dbReference type="SUPFAM" id="SSF54001">
    <property type="entry name" value="Cysteine proteinases"/>
    <property type="match status" value="1"/>
</dbReference>
<dbReference type="Pfam" id="PF17807">
    <property type="entry name" value="zf-UBP_var"/>
    <property type="match status" value="1"/>
</dbReference>
<dbReference type="GO" id="GO:0006508">
    <property type="term" value="P:proteolysis"/>
    <property type="evidence" value="ECO:0007669"/>
    <property type="project" value="UniProtKB-KW"/>
</dbReference>
<dbReference type="InterPro" id="IPR028889">
    <property type="entry name" value="USP"/>
</dbReference>
<dbReference type="CDD" id="cd14295">
    <property type="entry name" value="UBA1_atUBP14"/>
    <property type="match status" value="1"/>
</dbReference>
<accession>A0AA88RCK5</accession>
<dbReference type="InterPro" id="IPR038765">
    <property type="entry name" value="Papain-like_cys_pep_sf"/>
</dbReference>
<dbReference type="InterPro" id="IPR001607">
    <property type="entry name" value="Znf_UBP"/>
</dbReference>
<dbReference type="SUPFAM" id="SSF57850">
    <property type="entry name" value="RING/U-box"/>
    <property type="match status" value="1"/>
</dbReference>
<dbReference type="InterPro" id="IPR050185">
    <property type="entry name" value="Ub_carboxyl-term_hydrolase"/>
</dbReference>
<feature type="domain" description="UBA" evidence="16">
    <location>
        <begin position="656"/>
        <end position="697"/>
    </location>
</feature>
<comment type="function">
    <text evidence="15">Recognizes and hydrolyzes the peptide bond at the C-terminal Gly of ubiquitin. Involved in the processing of poly-ubiquitin precursors as well as that of ubiquitinated proteins.</text>
</comment>
<dbReference type="PROSITE" id="PS50235">
    <property type="entry name" value="USP_3"/>
    <property type="match status" value="1"/>
</dbReference>
<dbReference type="FunFam" id="1.10.8.10:FF:000103">
    <property type="entry name" value="Ubiquitin carboxyl-terminal hydrolase"/>
    <property type="match status" value="1"/>
</dbReference>
<evidence type="ECO:0000256" key="14">
    <source>
        <dbReference type="PROSITE-ProRule" id="PRU00502"/>
    </source>
</evidence>
<organism evidence="19 20">
    <name type="scientific">Escallonia rubra</name>
    <dbReference type="NCBI Taxonomy" id="112253"/>
    <lineage>
        <taxon>Eukaryota</taxon>
        <taxon>Viridiplantae</taxon>
        <taxon>Streptophyta</taxon>
        <taxon>Embryophyta</taxon>
        <taxon>Tracheophyta</taxon>
        <taxon>Spermatophyta</taxon>
        <taxon>Magnoliopsida</taxon>
        <taxon>eudicotyledons</taxon>
        <taxon>Gunneridae</taxon>
        <taxon>Pentapetalae</taxon>
        <taxon>asterids</taxon>
        <taxon>campanulids</taxon>
        <taxon>Escalloniales</taxon>
        <taxon>Escalloniaceae</taxon>
        <taxon>Escallonia</taxon>
    </lineage>
</organism>
<evidence type="ECO:0000256" key="9">
    <source>
        <dbReference type="ARBA" id="ARBA00022807"/>
    </source>
</evidence>
<dbReference type="SMART" id="SM00165">
    <property type="entry name" value="UBA"/>
    <property type="match status" value="2"/>
</dbReference>